<dbReference type="EMBL" id="FJUY01000008">
    <property type="protein sequence ID" value="CZT19970.1"/>
    <property type="molecule type" value="Genomic_DNA"/>
</dbReference>
<dbReference type="RefSeq" id="XP_023626860.1">
    <property type="nucleotide sequence ID" value="XM_023771092.1"/>
</dbReference>
<dbReference type="InterPro" id="IPR046936">
    <property type="entry name" value="BIM1-like"/>
</dbReference>
<name>A0A2D3V3D4_9PEZI</name>
<dbReference type="GO" id="GO:0098552">
    <property type="term" value="C:side of membrane"/>
    <property type="evidence" value="ECO:0007669"/>
    <property type="project" value="UniProtKB-KW"/>
</dbReference>
<evidence type="ECO:0000256" key="6">
    <source>
        <dbReference type="ARBA" id="ARBA00023180"/>
    </source>
</evidence>
<dbReference type="Proteomes" id="UP000225277">
    <property type="component" value="Unassembled WGS sequence"/>
</dbReference>
<keyword evidence="11" id="KW-1185">Reference proteome</keyword>
<evidence type="ECO:0000313" key="11">
    <source>
        <dbReference type="Proteomes" id="UP000225277"/>
    </source>
</evidence>
<evidence type="ECO:0000256" key="8">
    <source>
        <dbReference type="SAM" id="SignalP"/>
    </source>
</evidence>
<dbReference type="GO" id="GO:0005886">
    <property type="term" value="C:plasma membrane"/>
    <property type="evidence" value="ECO:0007669"/>
    <property type="project" value="UniProtKB-SubCell"/>
</dbReference>
<keyword evidence="6" id="KW-0325">Glycoprotein</keyword>
<dbReference type="InterPro" id="IPR046530">
    <property type="entry name" value="BIM1-like_dom"/>
</dbReference>
<keyword evidence="3" id="KW-0336">GPI-anchor</keyword>
<evidence type="ECO:0000313" key="10">
    <source>
        <dbReference type="EMBL" id="CZT19970.1"/>
    </source>
</evidence>
<evidence type="ECO:0000256" key="2">
    <source>
        <dbReference type="ARBA" id="ARBA00022475"/>
    </source>
</evidence>
<feature type="signal peptide" evidence="8">
    <location>
        <begin position="1"/>
        <end position="16"/>
    </location>
</feature>
<evidence type="ECO:0000256" key="5">
    <source>
        <dbReference type="ARBA" id="ARBA00023136"/>
    </source>
</evidence>
<keyword evidence="2" id="KW-1003">Cell membrane</keyword>
<dbReference type="Pfam" id="PF20238">
    <property type="entry name" value="BIM1-like_dom"/>
    <property type="match status" value="1"/>
</dbReference>
<keyword evidence="4 8" id="KW-0732">Signal</keyword>
<dbReference type="PANTHER" id="PTHR34992">
    <property type="entry name" value="HYPHAL ANASTAMOSIS-7 PROTEIN"/>
    <property type="match status" value="1"/>
</dbReference>
<sequence length="207" mass="20812">MRSFLLGLATASLAAAHFQLKYPAAGFDDDLEGTGPCGGVTPVVDSGSPEITVDQFAVQIFTSHPMGNFSFFATTNVAEPYNFTEIVPSVKTTGAGDFCLTSISLPSDWAGKQGILQVVDQGPDGVLYQCAPVRFVEGANSTAGPSCKNASSFAAEWTSATTTGEETNTTSSSAGAATSTPAGAGAALKAGVGSVLGFGLLAAALAL</sequence>
<dbReference type="GeneID" id="35600977"/>
<evidence type="ECO:0000256" key="3">
    <source>
        <dbReference type="ARBA" id="ARBA00022622"/>
    </source>
</evidence>
<dbReference type="PANTHER" id="PTHR34992:SF1">
    <property type="entry name" value="COPPER ACQUISITION FACTOR BIM1-LIKE DOMAIN-CONTAINING PROTEIN"/>
    <property type="match status" value="1"/>
</dbReference>
<dbReference type="CDD" id="cd21176">
    <property type="entry name" value="LPMO_auxiliary-like"/>
    <property type="match status" value="1"/>
</dbReference>
<evidence type="ECO:0000256" key="4">
    <source>
        <dbReference type="ARBA" id="ARBA00022729"/>
    </source>
</evidence>
<dbReference type="OrthoDB" id="2146436at2759"/>
<evidence type="ECO:0000256" key="1">
    <source>
        <dbReference type="ARBA" id="ARBA00004609"/>
    </source>
</evidence>
<keyword evidence="7" id="KW-0449">Lipoprotein</keyword>
<reference evidence="10 11" key="1">
    <citation type="submission" date="2016-03" db="EMBL/GenBank/DDBJ databases">
        <authorList>
            <person name="Ploux O."/>
        </authorList>
    </citation>
    <scope>NUCLEOTIDE SEQUENCE [LARGE SCALE GENOMIC DNA]</scope>
    <source>
        <strain evidence="10 11">URUG2</strain>
    </source>
</reference>
<proteinExistence type="predicted"/>
<keyword evidence="5" id="KW-0472">Membrane</keyword>
<evidence type="ECO:0000259" key="9">
    <source>
        <dbReference type="Pfam" id="PF20238"/>
    </source>
</evidence>
<dbReference type="AlphaFoldDB" id="A0A2D3V3D4"/>
<gene>
    <name evidence="10" type="ORF">RCC_05827</name>
</gene>
<protein>
    <recommendedName>
        <fullName evidence="9">Copper acquisition factor BIM1-like domain-containing protein</fullName>
    </recommendedName>
</protein>
<feature type="chain" id="PRO_5013602127" description="Copper acquisition factor BIM1-like domain-containing protein" evidence="8">
    <location>
        <begin position="17"/>
        <end position="207"/>
    </location>
</feature>
<organism evidence="10 11">
    <name type="scientific">Ramularia collo-cygni</name>
    <dbReference type="NCBI Taxonomy" id="112498"/>
    <lineage>
        <taxon>Eukaryota</taxon>
        <taxon>Fungi</taxon>
        <taxon>Dikarya</taxon>
        <taxon>Ascomycota</taxon>
        <taxon>Pezizomycotina</taxon>
        <taxon>Dothideomycetes</taxon>
        <taxon>Dothideomycetidae</taxon>
        <taxon>Mycosphaerellales</taxon>
        <taxon>Mycosphaerellaceae</taxon>
        <taxon>Ramularia</taxon>
    </lineage>
</organism>
<evidence type="ECO:0000256" key="7">
    <source>
        <dbReference type="ARBA" id="ARBA00023288"/>
    </source>
</evidence>
<accession>A0A2D3V3D4</accession>
<comment type="subcellular location">
    <subcellularLocation>
        <location evidence="1">Cell membrane</location>
        <topology evidence="1">Lipid-anchor</topology>
        <topology evidence="1">GPI-anchor</topology>
    </subcellularLocation>
</comment>
<feature type="domain" description="Copper acquisition factor BIM1-like" evidence="9">
    <location>
        <begin position="16"/>
        <end position="151"/>
    </location>
</feature>